<organism evidence="2 3">
    <name type="scientific">Mucilaginibacter yixingensis</name>
    <dbReference type="NCBI Taxonomy" id="1295612"/>
    <lineage>
        <taxon>Bacteria</taxon>
        <taxon>Pseudomonadati</taxon>
        <taxon>Bacteroidota</taxon>
        <taxon>Sphingobacteriia</taxon>
        <taxon>Sphingobacteriales</taxon>
        <taxon>Sphingobacteriaceae</taxon>
        <taxon>Mucilaginibacter</taxon>
    </lineage>
</organism>
<gene>
    <name evidence="2" type="ORF">C8P68_102518</name>
</gene>
<dbReference type="EMBL" id="QAOQ01000002">
    <property type="protein sequence ID" value="PTQ99690.1"/>
    <property type="molecule type" value="Genomic_DNA"/>
</dbReference>
<accession>A0A2T5JD51</accession>
<evidence type="ECO:0000256" key="1">
    <source>
        <dbReference type="SAM" id="Phobius"/>
    </source>
</evidence>
<sequence length="64" mass="7346">MENAFLPVCFFLTFLLMLITALIVTLCIVRRNTHRYLKKLKADRKANFHKKAGHPDSTQSIKAA</sequence>
<feature type="transmembrane region" description="Helical" evidence="1">
    <location>
        <begin position="6"/>
        <end position="29"/>
    </location>
</feature>
<dbReference type="Proteomes" id="UP000244168">
    <property type="component" value="Unassembled WGS sequence"/>
</dbReference>
<evidence type="ECO:0000313" key="3">
    <source>
        <dbReference type="Proteomes" id="UP000244168"/>
    </source>
</evidence>
<evidence type="ECO:0000313" key="2">
    <source>
        <dbReference type="EMBL" id="PTQ99690.1"/>
    </source>
</evidence>
<dbReference type="AlphaFoldDB" id="A0A2T5JD51"/>
<keyword evidence="1" id="KW-0812">Transmembrane</keyword>
<name>A0A2T5JD51_9SPHI</name>
<reference evidence="2 3" key="1">
    <citation type="submission" date="2018-04" db="EMBL/GenBank/DDBJ databases">
        <title>Genomic Encyclopedia of Archaeal and Bacterial Type Strains, Phase II (KMG-II): from individual species to whole genera.</title>
        <authorList>
            <person name="Goeker M."/>
        </authorList>
    </citation>
    <scope>NUCLEOTIDE SEQUENCE [LARGE SCALE GENOMIC DNA]</scope>
    <source>
        <strain evidence="2 3">DSM 26809</strain>
    </source>
</reference>
<comment type="caution">
    <text evidence="2">The sequence shown here is derived from an EMBL/GenBank/DDBJ whole genome shotgun (WGS) entry which is preliminary data.</text>
</comment>
<protein>
    <submittedName>
        <fullName evidence="2">Uncharacterized protein</fullName>
    </submittedName>
</protein>
<keyword evidence="1" id="KW-1133">Transmembrane helix</keyword>
<keyword evidence="1" id="KW-0472">Membrane</keyword>
<proteinExistence type="predicted"/>
<keyword evidence="3" id="KW-1185">Reference proteome</keyword>